<sequence>MGSEWILMIRLFGLPIFLGVGSLAVGLFLSMAGQSAAEIAVLAEVGKLFLQAGQLIALAGVAAALGLSLWRWWLLYLWESGKLDGGCYNCGGPMSHKDGRYGAYSKCQICGSKREGWH</sequence>
<protein>
    <submittedName>
        <fullName evidence="2">Uncharacterized protein</fullName>
    </submittedName>
</protein>
<accession>A0ABS6MT76</accession>
<comment type="caution">
    <text evidence="2">The sequence shown here is derived from an EMBL/GenBank/DDBJ whole genome shotgun (WGS) entry which is preliminary data.</text>
</comment>
<proteinExistence type="predicted"/>
<evidence type="ECO:0000256" key="1">
    <source>
        <dbReference type="SAM" id="Phobius"/>
    </source>
</evidence>
<dbReference type="RefSeq" id="WP_217679929.1">
    <property type="nucleotide sequence ID" value="NZ_JAHRGL010000011.1"/>
</dbReference>
<feature type="transmembrane region" description="Helical" evidence="1">
    <location>
        <begin position="53"/>
        <end position="73"/>
    </location>
</feature>
<dbReference type="Proteomes" id="UP000813068">
    <property type="component" value="Unassembled WGS sequence"/>
</dbReference>
<keyword evidence="3" id="KW-1185">Reference proteome</keyword>
<name>A0ABS6MT76_9GAMM</name>
<organism evidence="2 3">
    <name type="scientific">Geopseudomonas aromaticivorans</name>
    <dbReference type="NCBI Taxonomy" id="2849492"/>
    <lineage>
        <taxon>Bacteria</taxon>
        <taxon>Pseudomonadati</taxon>
        <taxon>Pseudomonadota</taxon>
        <taxon>Gammaproteobacteria</taxon>
        <taxon>Pseudomonadales</taxon>
        <taxon>Pseudomonadaceae</taxon>
        <taxon>Geopseudomonas</taxon>
    </lineage>
</organism>
<keyword evidence="1" id="KW-0812">Transmembrane</keyword>
<reference evidence="2 3" key="1">
    <citation type="submission" date="2021-06" db="EMBL/GenBank/DDBJ databases">
        <title>Differences between aerobic and microaerobic xylene degrading microbial communities.</title>
        <authorList>
            <person name="Banerjee S."/>
            <person name="Tancsics A."/>
        </authorList>
    </citation>
    <scope>NUCLEOTIDE SEQUENCE [LARGE SCALE GENOMIC DNA]</scope>
    <source>
        <strain evidence="2 3">MAP12</strain>
    </source>
</reference>
<keyword evidence="1" id="KW-0472">Membrane</keyword>
<evidence type="ECO:0000313" key="3">
    <source>
        <dbReference type="Proteomes" id="UP000813068"/>
    </source>
</evidence>
<gene>
    <name evidence="2" type="ORF">KRX52_04285</name>
</gene>
<dbReference type="EMBL" id="JAHRGL010000011">
    <property type="protein sequence ID" value="MBV2132016.1"/>
    <property type="molecule type" value="Genomic_DNA"/>
</dbReference>
<evidence type="ECO:0000313" key="2">
    <source>
        <dbReference type="EMBL" id="MBV2132016.1"/>
    </source>
</evidence>
<keyword evidence="1" id="KW-1133">Transmembrane helix</keyword>